<feature type="region of interest" description="Disordered" evidence="1">
    <location>
        <begin position="47"/>
        <end position="69"/>
    </location>
</feature>
<accession>R0JQU5</accession>
<protein>
    <submittedName>
        <fullName evidence="2">Uncharacterized protein</fullName>
    </submittedName>
</protein>
<sequence>MCISRVRQERRMEMYSSAGQRKAKGWRFSECIIKCSQVSTGTRYLQPHSNQIAGTETQEARSKEPRSPRFTQSRLPLITQLVALTSVRELKTVAKFMWAQKPLLQTGARSERDLSRKYVALLHAGGGQQYLAFVREGRNPGNGNWKELLRVEAKIQFALFEGGNHRLETAWDWATGSEGAEYCPSPACPPALCLCNGAAAAEPAHCEVLQGKTVNAVFISVRQMATFQMTSVASGFGFISGIKDKGGEQQRKASLKGVDFTTGSFHDTVEASGKRPQLHQESPWELAPSAPHGGEGGGRGRDGQRTPRCGNTPHLCRAELLTTGNTNWKSDLAEGASSTKRGDPNGLSEGHRGVTRSVQTLFLTVTYSYMYIVDGIYEGERGGVSIRSPVDKLPYNLTHTIELPPLERSHRL</sequence>
<dbReference type="Proteomes" id="UP000296049">
    <property type="component" value="Unassembled WGS sequence"/>
</dbReference>
<proteinExistence type="predicted"/>
<gene>
    <name evidence="2" type="ORF">Anapl_01111</name>
</gene>
<reference evidence="3" key="1">
    <citation type="journal article" date="2013" name="Nat. Genet.">
        <title>The duck genome and transcriptome provide insight into an avian influenza virus reservoir species.</title>
        <authorList>
            <person name="Huang Y."/>
            <person name="Li Y."/>
            <person name="Burt D.W."/>
            <person name="Chen H."/>
            <person name="Zhang Y."/>
            <person name="Qian W."/>
            <person name="Kim H."/>
            <person name="Gan S."/>
            <person name="Zhao Y."/>
            <person name="Li J."/>
            <person name="Yi K."/>
            <person name="Feng H."/>
            <person name="Zhu P."/>
            <person name="Li B."/>
            <person name="Liu Q."/>
            <person name="Fairley S."/>
            <person name="Magor K.E."/>
            <person name="Du Z."/>
            <person name="Hu X."/>
            <person name="Goodman L."/>
            <person name="Tafer H."/>
            <person name="Vignal A."/>
            <person name="Lee T."/>
            <person name="Kim K.W."/>
            <person name="Sheng Z."/>
            <person name="An Y."/>
            <person name="Searle S."/>
            <person name="Herrero J."/>
            <person name="Groenen M.A."/>
            <person name="Crooijmans R.P."/>
            <person name="Faraut T."/>
            <person name="Cai Q."/>
            <person name="Webster R.G."/>
            <person name="Aldridge J.R."/>
            <person name="Warren W.C."/>
            <person name="Bartschat S."/>
            <person name="Kehr S."/>
            <person name="Marz M."/>
            <person name="Stadler P.F."/>
            <person name="Smith J."/>
            <person name="Kraus R.H."/>
            <person name="Zhao Y."/>
            <person name="Ren L."/>
            <person name="Fei J."/>
            <person name="Morisson M."/>
            <person name="Kaiser P."/>
            <person name="Griffin D.K."/>
            <person name="Rao M."/>
            <person name="Pitel F."/>
            <person name="Wang J."/>
            <person name="Li N."/>
        </authorList>
    </citation>
    <scope>NUCLEOTIDE SEQUENCE [LARGE SCALE GENOMIC DNA]</scope>
</reference>
<feature type="compositionally biased region" description="Basic and acidic residues" evidence="1">
    <location>
        <begin position="58"/>
        <end position="67"/>
    </location>
</feature>
<organism evidence="2 3">
    <name type="scientific">Anas platyrhynchos</name>
    <name type="common">Mallard</name>
    <name type="synonym">Anas boschas</name>
    <dbReference type="NCBI Taxonomy" id="8839"/>
    <lineage>
        <taxon>Eukaryota</taxon>
        <taxon>Metazoa</taxon>
        <taxon>Chordata</taxon>
        <taxon>Craniata</taxon>
        <taxon>Vertebrata</taxon>
        <taxon>Euteleostomi</taxon>
        <taxon>Archelosauria</taxon>
        <taxon>Archosauria</taxon>
        <taxon>Dinosauria</taxon>
        <taxon>Saurischia</taxon>
        <taxon>Theropoda</taxon>
        <taxon>Coelurosauria</taxon>
        <taxon>Aves</taxon>
        <taxon>Neognathae</taxon>
        <taxon>Galloanserae</taxon>
        <taxon>Anseriformes</taxon>
        <taxon>Anatidae</taxon>
        <taxon>Anatinae</taxon>
        <taxon>Anas</taxon>
    </lineage>
</organism>
<feature type="region of interest" description="Disordered" evidence="1">
    <location>
        <begin position="327"/>
        <end position="352"/>
    </location>
</feature>
<name>R0JQU5_ANAPL</name>
<dbReference type="EMBL" id="KB743275">
    <property type="protein sequence ID" value="EOA99750.1"/>
    <property type="molecule type" value="Genomic_DNA"/>
</dbReference>
<evidence type="ECO:0000313" key="3">
    <source>
        <dbReference type="Proteomes" id="UP000296049"/>
    </source>
</evidence>
<keyword evidence="3" id="KW-1185">Reference proteome</keyword>
<feature type="compositionally biased region" description="Polar residues" evidence="1">
    <location>
        <begin position="47"/>
        <end position="57"/>
    </location>
</feature>
<feature type="region of interest" description="Disordered" evidence="1">
    <location>
        <begin position="264"/>
        <end position="312"/>
    </location>
</feature>
<dbReference type="AlphaFoldDB" id="R0JQU5"/>
<evidence type="ECO:0000313" key="2">
    <source>
        <dbReference type="EMBL" id="EOA99750.1"/>
    </source>
</evidence>
<evidence type="ECO:0000256" key="1">
    <source>
        <dbReference type="SAM" id="MobiDB-lite"/>
    </source>
</evidence>